<protein>
    <submittedName>
        <fullName evidence="1">XRE family transcriptional regulator</fullName>
    </submittedName>
</protein>
<accession>A0ABU8VKM6</accession>
<organism evidence="1 2">
    <name type="scientific">Variovorax ureilyticus</name>
    <dbReference type="NCBI Taxonomy" id="1836198"/>
    <lineage>
        <taxon>Bacteria</taxon>
        <taxon>Pseudomonadati</taxon>
        <taxon>Pseudomonadota</taxon>
        <taxon>Betaproteobacteria</taxon>
        <taxon>Burkholderiales</taxon>
        <taxon>Comamonadaceae</taxon>
        <taxon>Variovorax</taxon>
    </lineage>
</organism>
<dbReference type="Proteomes" id="UP001365846">
    <property type="component" value="Unassembled WGS sequence"/>
</dbReference>
<keyword evidence="2" id="KW-1185">Reference proteome</keyword>
<comment type="caution">
    <text evidence="1">The sequence shown here is derived from an EMBL/GenBank/DDBJ whole genome shotgun (WGS) entry which is preliminary data.</text>
</comment>
<evidence type="ECO:0000313" key="2">
    <source>
        <dbReference type="Proteomes" id="UP001365846"/>
    </source>
</evidence>
<reference evidence="1 2" key="1">
    <citation type="submission" date="2024-03" db="EMBL/GenBank/DDBJ databases">
        <title>Novel species of the genus Variovorax.</title>
        <authorList>
            <person name="Liu Q."/>
            <person name="Xin Y.-H."/>
        </authorList>
    </citation>
    <scope>NUCLEOTIDE SEQUENCE [LARGE SCALE GENOMIC DNA]</scope>
    <source>
        <strain evidence="1 2">KACC 18899</strain>
    </source>
</reference>
<dbReference type="InterPro" id="IPR010982">
    <property type="entry name" value="Lambda_DNA-bd_dom_sf"/>
</dbReference>
<gene>
    <name evidence="1" type="ORF">WKW77_24150</name>
</gene>
<sequence length="110" mass="11916">MPRRSDALDNLPSAATAALSRLGADLALARKRRKQSLRNWALRLNVSVPTLVKLEKGDPAVSAGVYATALWMIQRHEALAALAEPRQDLAALENEVQAASRRGARKVGHV</sequence>
<evidence type="ECO:0000313" key="1">
    <source>
        <dbReference type="EMBL" id="MEJ8814200.1"/>
    </source>
</evidence>
<name>A0ABU8VKM6_9BURK</name>
<proteinExistence type="predicted"/>
<dbReference type="RefSeq" id="WP_340359423.1">
    <property type="nucleotide sequence ID" value="NZ_JBBKZU010000011.1"/>
</dbReference>
<dbReference type="SUPFAM" id="SSF47413">
    <property type="entry name" value="lambda repressor-like DNA-binding domains"/>
    <property type="match status" value="1"/>
</dbReference>
<dbReference type="EMBL" id="JBBKZU010000011">
    <property type="protein sequence ID" value="MEJ8814200.1"/>
    <property type="molecule type" value="Genomic_DNA"/>
</dbReference>